<keyword evidence="3 6" id="KW-0812">Transmembrane</keyword>
<evidence type="ECO:0000313" key="8">
    <source>
        <dbReference type="Proteomes" id="UP000609849"/>
    </source>
</evidence>
<evidence type="ECO:0000256" key="5">
    <source>
        <dbReference type="ARBA" id="ARBA00023136"/>
    </source>
</evidence>
<feature type="transmembrane region" description="Helical" evidence="6">
    <location>
        <begin position="27"/>
        <end position="48"/>
    </location>
</feature>
<protein>
    <submittedName>
        <fullName evidence="7">CidA/LrgA family protein</fullName>
    </submittedName>
</protein>
<keyword evidence="4 6" id="KW-1133">Transmembrane helix</keyword>
<name>A0ABR7JS44_9FIRM</name>
<dbReference type="EMBL" id="JACRWE010000006">
    <property type="protein sequence ID" value="MBC5997729.1"/>
    <property type="molecule type" value="Genomic_DNA"/>
</dbReference>
<reference evidence="7 8" key="1">
    <citation type="submission" date="2020-08" db="EMBL/GenBank/DDBJ databases">
        <authorList>
            <person name="Liu C."/>
            <person name="Sun Q."/>
        </authorList>
    </citation>
    <scope>NUCLEOTIDE SEQUENCE [LARGE SCALE GENOMIC DNA]</scope>
    <source>
        <strain evidence="7 8">NSJ-18</strain>
    </source>
</reference>
<dbReference type="PANTHER" id="PTHR33931">
    <property type="entry name" value="HOLIN-LIKE PROTEIN CIDA-RELATED"/>
    <property type="match status" value="1"/>
</dbReference>
<dbReference type="InterPro" id="IPR005538">
    <property type="entry name" value="LrgA/CidA"/>
</dbReference>
<sequence length="123" mass="13879">MKLFNQLALILGIWAIGEYISSFIQNIIVIPGNIIGMILLFLLLQFKVIKLDKVNELGDLLINNMAIFFVPAGVSLIRSLDLISDNIFVLLMTIFFSTIAVMYITGFVVEKMINNKPKEEQNV</sequence>
<evidence type="ECO:0000256" key="6">
    <source>
        <dbReference type="SAM" id="Phobius"/>
    </source>
</evidence>
<accession>A0ABR7JS44</accession>
<organism evidence="7 8">
    <name type="scientific">Romboutsia faecis</name>
    <dbReference type="NCBI Taxonomy" id="2764597"/>
    <lineage>
        <taxon>Bacteria</taxon>
        <taxon>Bacillati</taxon>
        <taxon>Bacillota</taxon>
        <taxon>Clostridia</taxon>
        <taxon>Peptostreptococcales</taxon>
        <taxon>Peptostreptococcaceae</taxon>
        <taxon>Romboutsia</taxon>
    </lineage>
</organism>
<dbReference type="Proteomes" id="UP000609849">
    <property type="component" value="Unassembled WGS sequence"/>
</dbReference>
<keyword evidence="8" id="KW-1185">Reference proteome</keyword>
<evidence type="ECO:0000256" key="2">
    <source>
        <dbReference type="ARBA" id="ARBA00022475"/>
    </source>
</evidence>
<gene>
    <name evidence="7" type="ORF">H8923_13230</name>
</gene>
<dbReference type="RefSeq" id="WP_147541958.1">
    <property type="nucleotide sequence ID" value="NZ_JACRWE010000006.1"/>
</dbReference>
<keyword evidence="2" id="KW-1003">Cell membrane</keyword>
<comment type="caution">
    <text evidence="7">The sequence shown here is derived from an EMBL/GenBank/DDBJ whole genome shotgun (WGS) entry which is preliminary data.</text>
</comment>
<keyword evidence="5 6" id="KW-0472">Membrane</keyword>
<feature type="transmembrane region" description="Helical" evidence="6">
    <location>
        <begin position="60"/>
        <end position="80"/>
    </location>
</feature>
<dbReference type="PANTHER" id="PTHR33931:SF2">
    <property type="entry name" value="HOLIN-LIKE PROTEIN CIDA"/>
    <property type="match status" value="1"/>
</dbReference>
<evidence type="ECO:0000256" key="1">
    <source>
        <dbReference type="ARBA" id="ARBA00004651"/>
    </source>
</evidence>
<proteinExistence type="predicted"/>
<evidence type="ECO:0000256" key="3">
    <source>
        <dbReference type="ARBA" id="ARBA00022692"/>
    </source>
</evidence>
<dbReference type="Pfam" id="PF03788">
    <property type="entry name" value="LrgA"/>
    <property type="match status" value="1"/>
</dbReference>
<comment type="subcellular location">
    <subcellularLocation>
        <location evidence="1">Cell membrane</location>
        <topology evidence="1">Multi-pass membrane protein</topology>
    </subcellularLocation>
</comment>
<feature type="transmembrane region" description="Helical" evidence="6">
    <location>
        <begin position="86"/>
        <end position="109"/>
    </location>
</feature>
<evidence type="ECO:0000313" key="7">
    <source>
        <dbReference type="EMBL" id="MBC5997729.1"/>
    </source>
</evidence>
<evidence type="ECO:0000256" key="4">
    <source>
        <dbReference type="ARBA" id="ARBA00022989"/>
    </source>
</evidence>